<dbReference type="GO" id="GO:0015074">
    <property type="term" value="P:DNA integration"/>
    <property type="evidence" value="ECO:0007669"/>
    <property type="project" value="InterPro"/>
</dbReference>
<dbReference type="GO" id="GO:0003677">
    <property type="term" value="F:DNA binding"/>
    <property type="evidence" value="ECO:0007669"/>
    <property type="project" value="InterPro"/>
</dbReference>
<proteinExistence type="predicted"/>
<evidence type="ECO:0000256" key="1">
    <source>
        <dbReference type="ARBA" id="ARBA00023172"/>
    </source>
</evidence>
<keyword evidence="5" id="KW-1185">Reference proteome</keyword>
<sequence length="117" mass="12530">MFTGESGRNLWRGNFNKLVKWPEAVAAVGVPGLHFHDLRHTGNTLASRAPGASLRDIMARMGHDSPRAALIYQHANREADQGIADAIDQAVKAAQRKPSKRKPKRAAKGNGPAAAAS</sequence>
<dbReference type="InterPro" id="IPR011010">
    <property type="entry name" value="DNA_brk_join_enz"/>
</dbReference>
<protein>
    <recommendedName>
        <fullName evidence="3">Tyr recombinase domain-containing protein</fullName>
    </recommendedName>
</protein>
<dbReference type="Gene3D" id="1.10.443.10">
    <property type="entry name" value="Intergrase catalytic core"/>
    <property type="match status" value="1"/>
</dbReference>
<keyword evidence="1" id="KW-0233">DNA recombination</keyword>
<dbReference type="InterPro" id="IPR013762">
    <property type="entry name" value="Integrase-like_cat_sf"/>
</dbReference>
<dbReference type="EMBL" id="CP000667">
    <property type="protein sequence ID" value="ABP52559.1"/>
    <property type="molecule type" value="Genomic_DNA"/>
</dbReference>
<dbReference type="GO" id="GO:0006310">
    <property type="term" value="P:DNA recombination"/>
    <property type="evidence" value="ECO:0007669"/>
    <property type="project" value="UniProtKB-KW"/>
</dbReference>
<evidence type="ECO:0000256" key="2">
    <source>
        <dbReference type="SAM" id="MobiDB-lite"/>
    </source>
</evidence>
<dbReference type="AlphaFoldDB" id="A4X109"/>
<feature type="compositionally biased region" description="Basic residues" evidence="2">
    <location>
        <begin position="94"/>
        <end position="107"/>
    </location>
</feature>
<evidence type="ECO:0000313" key="4">
    <source>
        <dbReference type="EMBL" id="ABP52559.1"/>
    </source>
</evidence>
<feature type="compositionally biased region" description="Low complexity" evidence="2">
    <location>
        <begin position="108"/>
        <end position="117"/>
    </location>
</feature>
<dbReference type="InterPro" id="IPR002104">
    <property type="entry name" value="Integrase_catalytic"/>
</dbReference>
<reference evidence="5" key="1">
    <citation type="journal article" date="2007" name="Proc. Natl. Acad. Sci. U.S.A.">
        <title>Genome sequencing reveals complex secondary metabolome in the marine actinomycete Salinispora tropica.</title>
        <authorList>
            <person name="Udwary D.W."/>
            <person name="Zeigler L."/>
            <person name="Asolkar R.N."/>
            <person name="Singan V."/>
            <person name="Lapidus A."/>
            <person name="Fenical W."/>
            <person name="Jensen P.R."/>
            <person name="Moore B.S."/>
        </authorList>
    </citation>
    <scope>NUCLEOTIDE SEQUENCE [LARGE SCALE GENOMIC DNA]</scope>
    <source>
        <strain evidence="5">ATCC BAA-916 / DSM 44818 / CNB-440</strain>
    </source>
</reference>
<name>A4X109_SALTO</name>
<dbReference type="RefSeq" id="WP_011903996.1">
    <property type="nucleotide sequence ID" value="NC_009380.1"/>
</dbReference>
<dbReference type="Proteomes" id="UP000000235">
    <property type="component" value="Chromosome"/>
</dbReference>
<dbReference type="HOGENOM" id="CLU_2083206_0_0_11"/>
<accession>A4X109</accession>
<gene>
    <name evidence="4" type="ordered locus">Strop_0074</name>
</gene>
<dbReference type="SUPFAM" id="SSF56349">
    <property type="entry name" value="DNA breaking-rejoining enzymes"/>
    <property type="match status" value="1"/>
</dbReference>
<feature type="domain" description="Tyr recombinase" evidence="3">
    <location>
        <begin position="1"/>
        <end position="85"/>
    </location>
</feature>
<feature type="region of interest" description="Disordered" evidence="2">
    <location>
        <begin position="91"/>
        <end position="117"/>
    </location>
</feature>
<dbReference type="KEGG" id="stp:Strop_0074"/>
<dbReference type="eggNOG" id="COG0582">
    <property type="taxonomic scope" value="Bacteria"/>
</dbReference>
<dbReference type="PROSITE" id="PS51898">
    <property type="entry name" value="TYR_RECOMBINASE"/>
    <property type="match status" value="1"/>
</dbReference>
<organism evidence="4 5">
    <name type="scientific">Salinispora tropica (strain ATCC BAA-916 / DSM 44818 / JCM 13857 / NBRC 105044 / CNB-440)</name>
    <dbReference type="NCBI Taxonomy" id="369723"/>
    <lineage>
        <taxon>Bacteria</taxon>
        <taxon>Bacillati</taxon>
        <taxon>Actinomycetota</taxon>
        <taxon>Actinomycetes</taxon>
        <taxon>Micromonosporales</taxon>
        <taxon>Micromonosporaceae</taxon>
        <taxon>Salinispora</taxon>
    </lineage>
</organism>
<evidence type="ECO:0000313" key="5">
    <source>
        <dbReference type="Proteomes" id="UP000000235"/>
    </source>
</evidence>
<evidence type="ECO:0000259" key="3">
    <source>
        <dbReference type="PROSITE" id="PS51898"/>
    </source>
</evidence>
<dbReference type="STRING" id="369723.Strop_0074"/>
<dbReference type="PATRIC" id="fig|369723.5.peg.75"/>